<evidence type="ECO:0000256" key="6">
    <source>
        <dbReference type="ARBA" id="ARBA00022777"/>
    </source>
</evidence>
<dbReference type="KEGG" id="masz:C9I28_21370"/>
<keyword evidence="5" id="KW-0732">Signal</keyword>
<dbReference type="PROSITE" id="PS50112">
    <property type="entry name" value="PAS"/>
    <property type="match status" value="1"/>
</dbReference>
<dbReference type="PROSITE" id="PS50109">
    <property type="entry name" value="HIS_KIN"/>
    <property type="match status" value="1"/>
</dbReference>
<dbReference type="GO" id="GO:0006355">
    <property type="term" value="P:regulation of DNA-templated transcription"/>
    <property type="evidence" value="ECO:0007669"/>
    <property type="project" value="InterPro"/>
</dbReference>
<dbReference type="InterPro" id="IPR003661">
    <property type="entry name" value="HisK_dim/P_dom"/>
</dbReference>
<dbReference type="InterPro" id="IPR036890">
    <property type="entry name" value="HATPase_C_sf"/>
</dbReference>
<feature type="domain" description="Response regulatory" evidence="13">
    <location>
        <begin position="648"/>
        <end position="767"/>
    </location>
</feature>
<dbReference type="InterPro" id="IPR036097">
    <property type="entry name" value="HisK_dim/P_sf"/>
</dbReference>
<feature type="domain" description="PAS" evidence="14">
    <location>
        <begin position="64"/>
        <end position="119"/>
    </location>
</feature>
<comment type="catalytic activity">
    <reaction evidence="1">
        <text>ATP + protein L-histidine = ADP + protein N-phospho-L-histidine.</text>
        <dbReference type="EC" id="2.7.13.3"/>
    </reaction>
</comment>
<comment type="function">
    <text evidence="9">Member of the two-component regulatory system BvgS/BvgA. Phosphorylates BvgA via a four-step phosphorelay in response to environmental signals.</text>
</comment>
<dbReference type="Proteomes" id="UP000240505">
    <property type="component" value="Chromosome"/>
</dbReference>
<dbReference type="InterPro" id="IPR004358">
    <property type="entry name" value="Sig_transdc_His_kin-like_C"/>
</dbReference>
<gene>
    <name evidence="15" type="ORF">C9I28_21370</name>
</gene>
<evidence type="ECO:0000313" key="16">
    <source>
        <dbReference type="Proteomes" id="UP000240505"/>
    </source>
</evidence>
<dbReference type="PANTHER" id="PTHR43547">
    <property type="entry name" value="TWO-COMPONENT HISTIDINE KINASE"/>
    <property type="match status" value="1"/>
</dbReference>
<keyword evidence="7" id="KW-0902">Two-component regulatory system</keyword>
<evidence type="ECO:0000259" key="12">
    <source>
        <dbReference type="PROSITE" id="PS50109"/>
    </source>
</evidence>
<dbReference type="EMBL" id="CP028324">
    <property type="protein sequence ID" value="AVR97904.1"/>
    <property type="molecule type" value="Genomic_DNA"/>
</dbReference>
<evidence type="ECO:0000256" key="1">
    <source>
        <dbReference type="ARBA" id="ARBA00000085"/>
    </source>
</evidence>
<evidence type="ECO:0000256" key="3">
    <source>
        <dbReference type="ARBA" id="ARBA00022553"/>
    </source>
</evidence>
<name>A0A2R4CE37_9BURK</name>
<dbReference type="Gene3D" id="3.30.450.40">
    <property type="match status" value="1"/>
</dbReference>
<dbReference type="SMART" id="SM00448">
    <property type="entry name" value="REC"/>
    <property type="match status" value="1"/>
</dbReference>
<dbReference type="Gene3D" id="3.30.565.10">
    <property type="entry name" value="Histidine kinase-like ATPase, C-terminal domain"/>
    <property type="match status" value="1"/>
</dbReference>
<dbReference type="SUPFAM" id="SSF55874">
    <property type="entry name" value="ATPase domain of HSP90 chaperone/DNA topoisomerase II/histidine kinase"/>
    <property type="match status" value="1"/>
</dbReference>
<dbReference type="Pfam" id="PF02518">
    <property type="entry name" value="HATPase_c"/>
    <property type="match status" value="1"/>
</dbReference>
<feature type="domain" description="Histidine kinase" evidence="12">
    <location>
        <begin position="397"/>
        <end position="615"/>
    </location>
</feature>
<evidence type="ECO:0000256" key="10">
    <source>
        <dbReference type="ARBA" id="ARBA00070152"/>
    </source>
</evidence>
<dbReference type="PRINTS" id="PR00344">
    <property type="entry name" value="BCTRLSENSOR"/>
</dbReference>
<dbReference type="InterPro" id="IPR005467">
    <property type="entry name" value="His_kinase_dom"/>
</dbReference>
<dbReference type="Pfam" id="PF13185">
    <property type="entry name" value="GAF_2"/>
    <property type="match status" value="1"/>
</dbReference>
<keyword evidence="6 15" id="KW-0418">Kinase</keyword>
<accession>A0A2R4CE37</accession>
<dbReference type="CDD" id="cd00082">
    <property type="entry name" value="HisKA"/>
    <property type="match status" value="1"/>
</dbReference>
<dbReference type="SUPFAM" id="SSF52172">
    <property type="entry name" value="CheY-like"/>
    <property type="match status" value="1"/>
</dbReference>
<dbReference type="Pfam" id="PF00512">
    <property type="entry name" value="HisKA"/>
    <property type="match status" value="1"/>
</dbReference>
<dbReference type="InterPro" id="IPR003594">
    <property type="entry name" value="HATPase_dom"/>
</dbReference>
<dbReference type="InterPro" id="IPR035965">
    <property type="entry name" value="PAS-like_dom_sf"/>
</dbReference>
<sequence>MACRWRRPGRWKRDSTVTLPSRCQLSCWSSASSSSLPEQLGRAPVWAPLSYHPFIFGNSPMTQTAESLLDLQDLCTNATVALFIMDERQHCVYMNPAAEQLTGFSLAEVQGAPLHDFVHHTRPDGSPYPLAECPIDRAAPANMQEHGEEVFVHKDGTLYPVTFTASPIRREDRVVGTVIEVQDARGGLAREREREALQRIGMLIVQEFDHEKIVQAVTDAATALTGAQFGAFFYNVRNEAGESYTLYTIAGVPKEHFSRFPLPRNTHLFGPTFRGEGTIRSDDIRQDPRYGKMAPYHGMPAGHLPVCSYLAVAVKSSENEVIGGLFFGHKDRGVFTEEHERVVETLAAQAAIGLNKASLYQEALFAKKRAEQEAADKHRLYEEAARANEAKDQFLATVSHELRTPLTSILGWSHMLTSGKLDGPMAQRAIETIERNARAQAQIVEDLLDISRIVSGKLRLNVQLFSPQPSVEAAVEAVRPAAIAKSLSIQMVVDPLAGPVSGDPERLQQIVWNLMSNAIKFTPKGGRVHVALQRHHSSIHIVVADNGAGIPQEYLPRIFDSFTQVDATSSRKHGGLGLGLAIVKKLVELHGGTVSAHSEGLGSGASFTVVLPIAPLASAQAQAAAPQVSAGSYHGPIDMNQFSLAGAVVLLVEDDDDARNMLAAILTGAGAIVETASDAESGLVLWEGIRPDMIVSDIGMPGMDGHAFIAEVRRRESAERRPAAPAVALTAYARVQDRMRALTSGFQMHVAKPVEPAELLTVLSTLRSWRGG</sequence>
<dbReference type="Gene3D" id="3.30.450.20">
    <property type="entry name" value="PAS domain"/>
    <property type="match status" value="1"/>
</dbReference>
<dbReference type="SMART" id="SM00065">
    <property type="entry name" value="GAF"/>
    <property type="match status" value="1"/>
</dbReference>
<organism evidence="15 16">
    <name type="scientific">Pseudoduganella armeniaca</name>
    <dbReference type="NCBI Taxonomy" id="2072590"/>
    <lineage>
        <taxon>Bacteria</taxon>
        <taxon>Pseudomonadati</taxon>
        <taxon>Pseudomonadota</taxon>
        <taxon>Betaproteobacteria</taxon>
        <taxon>Burkholderiales</taxon>
        <taxon>Oxalobacteraceae</taxon>
        <taxon>Telluria group</taxon>
        <taxon>Pseudoduganella</taxon>
    </lineage>
</organism>
<evidence type="ECO:0000259" key="13">
    <source>
        <dbReference type="PROSITE" id="PS50110"/>
    </source>
</evidence>
<dbReference type="InterPro" id="IPR013767">
    <property type="entry name" value="PAS_fold"/>
</dbReference>
<dbReference type="Pfam" id="PF00989">
    <property type="entry name" value="PAS"/>
    <property type="match status" value="1"/>
</dbReference>
<feature type="modified residue" description="4-aspartylphosphate" evidence="11">
    <location>
        <position position="697"/>
    </location>
</feature>
<evidence type="ECO:0000256" key="9">
    <source>
        <dbReference type="ARBA" id="ARBA00058004"/>
    </source>
</evidence>
<dbReference type="InterPro" id="IPR001789">
    <property type="entry name" value="Sig_transdc_resp-reg_receiver"/>
</dbReference>
<reference evidence="15 16" key="1">
    <citation type="submission" date="2018-03" db="EMBL/GenBank/DDBJ databases">
        <title>Massilia armeniaca sp. nov., isolated from desert soil.</title>
        <authorList>
            <person name="Huang H."/>
            <person name="Ren M."/>
        </authorList>
    </citation>
    <scope>NUCLEOTIDE SEQUENCE [LARGE SCALE GENOMIC DNA]</scope>
    <source>
        <strain evidence="15 16">ZMN-3</strain>
    </source>
</reference>
<dbReference type="SUPFAM" id="SSF47384">
    <property type="entry name" value="Homodimeric domain of signal transducing histidine kinase"/>
    <property type="match status" value="1"/>
</dbReference>
<dbReference type="InterPro" id="IPR003018">
    <property type="entry name" value="GAF"/>
</dbReference>
<dbReference type="PANTHER" id="PTHR43547:SF2">
    <property type="entry name" value="HYBRID SIGNAL TRANSDUCTION HISTIDINE KINASE C"/>
    <property type="match status" value="1"/>
</dbReference>
<dbReference type="NCBIfam" id="TIGR00229">
    <property type="entry name" value="sensory_box"/>
    <property type="match status" value="1"/>
</dbReference>
<dbReference type="FunFam" id="3.30.565.10:FF:000010">
    <property type="entry name" value="Sensor histidine kinase RcsC"/>
    <property type="match status" value="1"/>
</dbReference>
<dbReference type="GO" id="GO:0000155">
    <property type="term" value="F:phosphorelay sensor kinase activity"/>
    <property type="evidence" value="ECO:0007669"/>
    <property type="project" value="InterPro"/>
</dbReference>
<dbReference type="InterPro" id="IPR011006">
    <property type="entry name" value="CheY-like_superfamily"/>
</dbReference>
<dbReference type="Pfam" id="PF00072">
    <property type="entry name" value="Response_reg"/>
    <property type="match status" value="1"/>
</dbReference>
<dbReference type="Gene3D" id="3.40.50.2300">
    <property type="match status" value="1"/>
</dbReference>
<dbReference type="OrthoDB" id="219325at2"/>
<dbReference type="SMART" id="SM00388">
    <property type="entry name" value="HisKA"/>
    <property type="match status" value="1"/>
</dbReference>
<keyword evidence="16" id="KW-1185">Reference proteome</keyword>
<dbReference type="SMART" id="SM00091">
    <property type="entry name" value="PAS"/>
    <property type="match status" value="1"/>
</dbReference>
<dbReference type="CDD" id="cd17580">
    <property type="entry name" value="REC_2_DhkD-like"/>
    <property type="match status" value="1"/>
</dbReference>
<dbReference type="SUPFAM" id="SSF55781">
    <property type="entry name" value="GAF domain-like"/>
    <property type="match status" value="1"/>
</dbReference>
<dbReference type="EC" id="2.7.13.3" evidence="2"/>
<dbReference type="CDD" id="cd00130">
    <property type="entry name" value="PAS"/>
    <property type="match status" value="1"/>
</dbReference>
<dbReference type="InterPro" id="IPR029016">
    <property type="entry name" value="GAF-like_dom_sf"/>
</dbReference>
<dbReference type="InterPro" id="IPR000014">
    <property type="entry name" value="PAS"/>
</dbReference>
<dbReference type="Gene3D" id="1.10.287.130">
    <property type="match status" value="1"/>
</dbReference>
<dbReference type="CDD" id="cd16922">
    <property type="entry name" value="HATPase_EvgS-ArcB-TorS-like"/>
    <property type="match status" value="1"/>
</dbReference>
<protein>
    <recommendedName>
        <fullName evidence="10">Virulence sensor protein BvgS</fullName>
        <ecNumber evidence="2">2.7.13.3</ecNumber>
    </recommendedName>
</protein>
<evidence type="ECO:0000256" key="4">
    <source>
        <dbReference type="ARBA" id="ARBA00022679"/>
    </source>
</evidence>
<dbReference type="SUPFAM" id="SSF55785">
    <property type="entry name" value="PYP-like sensor domain (PAS domain)"/>
    <property type="match status" value="1"/>
</dbReference>
<evidence type="ECO:0000259" key="14">
    <source>
        <dbReference type="PROSITE" id="PS50112"/>
    </source>
</evidence>
<keyword evidence="4" id="KW-0808">Transferase</keyword>
<dbReference type="AlphaFoldDB" id="A0A2R4CE37"/>
<evidence type="ECO:0000256" key="5">
    <source>
        <dbReference type="ARBA" id="ARBA00022729"/>
    </source>
</evidence>
<keyword evidence="8" id="KW-0843">Virulence</keyword>
<proteinExistence type="predicted"/>
<evidence type="ECO:0000256" key="11">
    <source>
        <dbReference type="PROSITE-ProRule" id="PRU00169"/>
    </source>
</evidence>
<evidence type="ECO:0000313" key="15">
    <source>
        <dbReference type="EMBL" id="AVR97904.1"/>
    </source>
</evidence>
<dbReference type="PROSITE" id="PS50110">
    <property type="entry name" value="RESPONSE_REGULATORY"/>
    <property type="match status" value="1"/>
</dbReference>
<keyword evidence="3 11" id="KW-0597">Phosphoprotein</keyword>
<evidence type="ECO:0000256" key="7">
    <source>
        <dbReference type="ARBA" id="ARBA00023012"/>
    </source>
</evidence>
<dbReference type="SMART" id="SM00387">
    <property type="entry name" value="HATPase_c"/>
    <property type="match status" value="1"/>
</dbReference>
<evidence type="ECO:0000256" key="2">
    <source>
        <dbReference type="ARBA" id="ARBA00012438"/>
    </source>
</evidence>
<evidence type="ECO:0000256" key="8">
    <source>
        <dbReference type="ARBA" id="ARBA00023026"/>
    </source>
</evidence>